<dbReference type="InterPro" id="IPR011050">
    <property type="entry name" value="Pectin_lyase_fold/virulence"/>
</dbReference>
<dbReference type="SUPFAM" id="SSF51126">
    <property type="entry name" value="Pectin lyase-like"/>
    <property type="match status" value="1"/>
</dbReference>
<proteinExistence type="predicted"/>
<dbReference type="Proteomes" id="UP000035068">
    <property type="component" value="Unassembled WGS sequence"/>
</dbReference>
<evidence type="ECO:0000313" key="4">
    <source>
        <dbReference type="Proteomes" id="UP000035068"/>
    </source>
</evidence>
<name>A0A0C2EGW3_9BACT</name>
<evidence type="ECO:0000313" key="3">
    <source>
        <dbReference type="EMBL" id="KIH77893.1"/>
    </source>
</evidence>
<feature type="domain" description="Right handed beta helix" evidence="2">
    <location>
        <begin position="128"/>
        <end position="269"/>
    </location>
</feature>
<dbReference type="InterPro" id="IPR006626">
    <property type="entry name" value="PbH1"/>
</dbReference>
<feature type="signal peptide" evidence="1">
    <location>
        <begin position="1"/>
        <end position="23"/>
    </location>
</feature>
<evidence type="ECO:0000259" key="2">
    <source>
        <dbReference type="Pfam" id="PF13229"/>
    </source>
</evidence>
<keyword evidence="4" id="KW-1185">Reference proteome</keyword>
<evidence type="ECO:0000256" key="1">
    <source>
        <dbReference type="SAM" id="SignalP"/>
    </source>
</evidence>
<comment type="caution">
    <text evidence="3">The sequence shown here is derived from an EMBL/GenBank/DDBJ whole genome shotgun (WGS) entry which is preliminary data.</text>
</comment>
<dbReference type="Pfam" id="PF13229">
    <property type="entry name" value="Beta_helix"/>
    <property type="match status" value="1"/>
</dbReference>
<organism evidence="3 4">
    <name type="scientific">Geoalkalibacter ferrihydriticus DSM 17813</name>
    <dbReference type="NCBI Taxonomy" id="1121915"/>
    <lineage>
        <taxon>Bacteria</taxon>
        <taxon>Pseudomonadati</taxon>
        <taxon>Thermodesulfobacteriota</taxon>
        <taxon>Desulfuromonadia</taxon>
        <taxon>Desulfuromonadales</taxon>
        <taxon>Geoalkalibacteraceae</taxon>
        <taxon>Geoalkalibacter</taxon>
    </lineage>
</organism>
<keyword evidence="1" id="KW-0732">Signal</keyword>
<dbReference type="InterPro" id="IPR012334">
    <property type="entry name" value="Pectin_lyas_fold"/>
</dbReference>
<dbReference type="SMART" id="SM00710">
    <property type="entry name" value="PbH1"/>
    <property type="match status" value="6"/>
</dbReference>
<protein>
    <recommendedName>
        <fullName evidence="2">Right handed beta helix domain-containing protein</fullName>
    </recommendedName>
</protein>
<gene>
    <name evidence="3" type="ORF">GFER_04545</name>
</gene>
<reference evidence="3 4" key="1">
    <citation type="submission" date="2014-12" db="EMBL/GenBank/DDBJ databases">
        <title>Genomes of Geoalkalibacter ferrihydriticus and Geoalkalibacter subterraneus, two haloalkaliphilic metal-reducing members of the Geobacteraceae.</title>
        <authorList>
            <person name="Badalamenti J.P."/>
            <person name="Torres C.I."/>
            <person name="Krajmalnik-Brown R."/>
            <person name="Bond D.R."/>
        </authorList>
    </citation>
    <scope>NUCLEOTIDE SEQUENCE [LARGE SCALE GENOMIC DNA]</scope>
    <source>
        <strain evidence="3 4">DSM 17813</strain>
    </source>
</reference>
<dbReference type="EMBL" id="JWJD01000001">
    <property type="protein sequence ID" value="KIH77893.1"/>
    <property type="molecule type" value="Genomic_DNA"/>
</dbReference>
<accession>A0A0C2EGW3</accession>
<sequence>MSRKNLFRLLFAAALILPGGALASSPERLPAGETRWSGVVELKQPLEVPTDARLFIAAGTRVEATEAATRILVRGRLEIAGTADAPVVFASAPGWQGIELMEPAAPVEVRYARFAGVEVALRVLGARLRVSHSEFRDGGHGIDLVRESQAVIEDCLFTDNEIGIEAQMKSHIQIRRSLFRNHRGSAFIAGHGSGGDIDDCRFEDNRQAIGLKSRFDGTIGGNRFIDNAIAIFCNQTQRSPHIRNNEFSGGEVALANLSFSFPQVEDNRFVGNGTAMRNDQFASAQVRHNLFAENDTALWNNRKSDPVVEKNEFRANRRVLYCDYSSYPRVRRNNFIGNAMAVELGRFQSADFETRVGSRGQVMNQAQARQSQNPLLARAPTEFRDEVDVRDNWWGPDTSALEAADNAGALSFFRDRHELGRVSYAGWGEESYLIDQVVFAPWLNEAVSDAGPREVP</sequence>
<dbReference type="RefSeq" id="WP_040096449.1">
    <property type="nucleotide sequence ID" value="NZ_JWJD01000001.1"/>
</dbReference>
<dbReference type="Gene3D" id="2.160.20.10">
    <property type="entry name" value="Single-stranded right-handed beta-helix, Pectin lyase-like"/>
    <property type="match status" value="1"/>
</dbReference>
<dbReference type="AlphaFoldDB" id="A0A0C2EGW3"/>
<dbReference type="InterPro" id="IPR039448">
    <property type="entry name" value="Beta_helix"/>
</dbReference>
<feature type="chain" id="PRO_5002160090" description="Right handed beta helix domain-containing protein" evidence="1">
    <location>
        <begin position="24"/>
        <end position="456"/>
    </location>
</feature>